<dbReference type="InterPro" id="IPR020018">
    <property type="entry name" value="Motility-assoc_lipoprot_GldH"/>
</dbReference>
<dbReference type="PROSITE" id="PS51257">
    <property type="entry name" value="PROKAR_LIPOPROTEIN"/>
    <property type="match status" value="1"/>
</dbReference>
<name>A0A246FK53_9BACT</name>
<dbReference type="EMBL" id="NIRR01000018">
    <property type="protein sequence ID" value="OWP62940.1"/>
    <property type="molecule type" value="Genomic_DNA"/>
</dbReference>
<proteinExistence type="predicted"/>
<dbReference type="AlphaFoldDB" id="A0A246FK53"/>
<gene>
    <name evidence="1" type="ORF">CDA63_12030</name>
</gene>
<reference evidence="1 2" key="1">
    <citation type="submission" date="2017-06" db="EMBL/GenBank/DDBJ databases">
        <title>Hymenobacter amundsenii sp. nov. isolated from regoliths in Antarctica.</title>
        <authorList>
            <person name="Sedlacek I."/>
            <person name="Kralova S."/>
            <person name="Pantucek R."/>
            <person name="Svec P."/>
            <person name="Holochova P."/>
            <person name="Stankova E."/>
            <person name="Vrbovska V."/>
            <person name="Busse H.-J."/>
        </authorList>
    </citation>
    <scope>NUCLEOTIDE SEQUENCE [LARGE SCALE GENOMIC DNA]</scope>
    <source>
        <strain evidence="1 2">CCM 8682</strain>
    </source>
</reference>
<dbReference type="NCBIfam" id="TIGR03511">
    <property type="entry name" value="GldH_lipo"/>
    <property type="match status" value="1"/>
</dbReference>
<dbReference type="OrthoDB" id="982482at2"/>
<organism evidence="1 2">
    <name type="scientific">Hymenobacter amundsenii</name>
    <dbReference type="NCBI Taxonomy" id="2006685"/>
    <lineage>
        <taxon>Bacteria</taxon>
        <taxon>Pseudomonadati</taxon>
        <taxon>Bacteroidota</taxon>
        <taxon>Cytophagia</taxon>
        <taxon>Cytophagales</taxon>
        <taxon>Hymenobacteraceae</taxon>
        <taxon>Hymenobacter</taxon>
    </lineage>
</organism>
<sequence length="167" mass="18928">MTKLFRGLQALIFGMLLLTACDPAEVYEKNIDLTSPAGDPYVWAVQNKPTFEFDITDTTQPYDVYLNIRNAMDYGYYNLYARVTLTDPDGKIISRKLHEMTLMDPKTGEPRGSGSGDIFDHRILALPNQSFTQPGTYKIVLEQYMRQDQLRGIMAVGVRVARHEAGK</sequence>
<accession>A0A246FK53</accession>
<comment type="caution">
    <text evidence="1">The sequence shown here is derived from an EMBL/GenBank/DDBJ whole genome shotgun (WGS) entry which is preliminary data.</text>
</comment>
<dbReference type="Proteomes" id="UP000197277">
    <property type="component" value="Unassembled WGS sequence"/>
</dbReference>
<keyword evidence="2" id="KW-1185">Reference proteome</keyword>
<evidence type="ECO:0000313" key="2">
    <source>
        <dbReference type="Proteomes" id="UP000197277"/>
    </source>
</evidence>
<keyword evidence="1" id="KW-0449">Lipoprotein</keyword>
<dbReference type="RefSeq" id="WP_088464703.1">
    <property type="nucleotide sequence ID" value="NZ_NIRR01000018.1"/>
</dbReference>
<evidence type="ECO:0000313" key="1">
    <source>
        <dbReference type="EMBL" id="OWP62940.1"/>
    </source>
</evidence>
<dbReference type="Pfam" id="PF14109">
    <property type="entry name" value="GldH_lipo"/>
    <property type="match status" value="1"/>
</dbReference>
<protein>
    <submittedName>
        <fullName evidence="1">Gliding motility lipoprotein GldH</fullName>
    </submittedName>
</protein>